<dbReference type="RefSeq" id="WP_132247653.1">
    <property type="nucleotide sequence ID" value="NZ_SLWV01000033.1"/>
</dbReference>
<protein>
    <submittedName>
        <fullName evidence="1">Uncharacterized protein</fullName>
    </submittedName>
</protein>
<sequence length="88" mass="10054">MYVILHITPTIALRTHLFMTGHPIVSLSTGIGPDEFHNKIDKQLLESQNAKCYTLTKPAFEKATQGELRNYKVTKKSFLFFAEYYGEA</sequence>
<dbReference type="EMBL" id="SLWV01000033">
    <property type="protein sequence ID" value="TCO69228.1"/>
    <property type="molecule type" value="Genomic_DNA"/>
</dbReference>
<evidence type="ECO:0000313" key="2">
    <source>
        <dbReference type="Proteomes" id="UP000294919"/>
    </source>
</evidence>
<dbReference type="AlphaFoldDB" id="A0A4R2KGX2"/>
<gene>
    <name evidence="1" type="ORF">EV214_1334</name>
</gene>
<proteinExistence type="predicted"/>
<dbReference type="OrthoDB" id="1798228at2"/>
<dbReference type="Proteomes" id="UP000294919">
    <property type="component" value="Unassembled WGS sequence"/>
</dbReference>
<evidence type="ECO:0000313" key="1">
    <source>
        <dbReference type="EMBL" id="TCO69228.1"/>
    </source>
</evidence>
<organism evidence="1 2">
    <name type="scientific">Marinisporobacter balticus</name>
    <dbReference type="NCBI Taxonomy" id="2018667"/>
    <lineage>
        <taxon>Bacteria</taxon>
        <taxon>Bacillati</taxon>
        <taxon>Bacillota</taxon>
        <taxon>Clostridia</taxon>
        <taxon>Peptostreptococcales</taxon>
        <taxon>Thermotaleaceae</taxon>
        <taxon>Marinisporobacter</taxon>
    </lineage>
</organism>
<keyword evidence="2" id="KW-1185">Reference proteome</keyword>
<reference evidence="1 2" key="1">
    <citation type="submission" date="2019-03" db="EMBL/GenBank/DDBJ databases">
        <title>Genomic Encyclopedia of Type Strains, Phase IV (KMG-IV): sequencing the most valuable type-strain genomes for metagenomic binning, comparative biology and taxonomic classification.</title>
        <authorList>
            <person name="Goeker M."/>
        </authorList>
    </citation>
    <scope>NUCLEOTIDE SEQUENCE [LARGE SCALE GENOMIC DNA]</scope>
    <source>
        <strain evidence="1 2">DSM 102940</strain>
    </source>
</reference>
<accession>A0A4R2KGX2</accession>
<comment type="caution">
    <text evidence="1">The sequence shown here is derived from an EMBL/GenBank/DDBJ whole genome shotgun (WGS) entry which is preliminary data.</text>
</comment>
<name>A0A4R2KGX2_9FIRM</name>